<dbReference type="EMBL" id="KN835134">
    <property type="protein sequence ID" value="KIK49155.1"/>
    <property type="molecule type" value="Genomic_DNA"/>
</dbReference>
<evidence type="ECO:0000313" key="2">
    <source>
        <dbReference type="Proteomes" id="UP000054485"/>
    </source>
</evidence>
<name>A0A0D0AG51_9AGAM</name>
<proteinExistence type="predicted"/>
<keyword evidence="2" id="KW-1185">Reference proteome</keyword>
<gene>
    <name evidence="1" type="ORF">CY34DRAFT_437383</name>
</gene>
<dbReference type="InParanoid" id="A0A0D0AG51"/>
<accession>A0A0D0AG51</accession>
<reference evidence="2" key="2">
    <citation type="submission" date="2015-01" db="EMBL/GenBank/DDBJ databases">
        <title>Evolutionary Origins and Diversification of the Mycorrhizal Mutualists.</title>
        <authorList>
            <consortium name="DOE Joint Genome Institute"/>
            <consortium name="Mycorrhizal Genomics Consortium"/>
            <person name="Kohler A."/>
            <person name="Kuo A."/>
            <person name="Nagy L.G."/>
            <person name="Floudas D."/>
            <person name="Copeland A."/>
            <person name="Barry K.W."/>
            <person name="Cichocki N."/>
            <person name="Veneault-Fourrey C."/>
            <person name="LaButti K."/>
            <person name="Lindquist E.A."/>
            <person name="Lipzen A."/>
            <person name="Lundell T."/>
            <person name="Morin E."/>
            <person name="Murat C."/>
            <person name="Riley R."/>
            <person name="Ohm R."/>
            <person name="Sun H."/>
            <person name="Tunlid A."/>
            <person name="Henrissat B."/>
            <person name="Grigoriev I.V."/>
            <person name="Hibbett D.S."/>
            <person name="Martin F."/>
        </authorList>
    </citation>
    <scope>NUCLEOTIDE SEQUENCE [LARGE SCALE GENOMIC DNA]</scope>
    <source>
        <strain evidence="2">UH-Slu-Lm8-n1</strain>
    </source>
</reference>
<protein>
    <submittedName>
        <fullName evidence="1">Uncharacterized protein</fullName>
    </submittedName>
</protein>
<sequence length="113" mass="13225">MQQNLHHNQHVDPKDILSLSPQGTRKFYVFLSVPSPTDYSQFGNMFSPPASLAVHLPARMTTTMRQNHQLTHQPLFRQPLFPLTYMHTSRFIVSMVVRVPHYYILRLICHIQV</sequence>
<evidence type="ECO:0000313" key="1">
    <source>
        <dbReference type="EMBL" id="KIK49155.1"/>
    </source>
</evidence>
<dbReference type="Proteomes" id="UP000054485">
    <property type="component" value="Unassembled WGS sequence"/>
</dbReference>
<reference evidence="1 2" key="1">
    <citation type="submission" date="2014-04" db="EMBL/GenBank/DDBJ databases">
        <authorList>
            <consortium name="DOE Joint Genome Institute"/>
            <person name="Kuo A."/>
            <person name="Ruytinx J."/>
            <person name="Rineau F."/>
            <person name="Colpaert J."/>
            <person name="Kohler A."/>
            <person name="Nagy L.G."/>
            <person name="Floudas D."/>
            <person name="Copeland A."/>
            <person name="Barry K.W."/>
            <person name="Cichocki N."/>
            <person name="Veneault-Fourrey C."/>
            <person name="LaButti K."/>
            <person name="Lindquist E.A."/>
            <person name="Lipzen A."/>
            <person name="Lundell T."/>
            <person name="Morin E."/>
            <person name="Murat C."/>
            <person name="Sun H."/>
            <person name="Tunlid A."/>
            <person name="Henrissat B."/>
            <person name="Grigoriev I.V."/>
            <person name="Hibbett D.S."/>
            <person name="Martin F."/>
            <person name="Nordberg H.P."/>
            <person name="Cantor M.N."/>
            <person name="Hua S.X."/>
        </authorList>
    </citation>
    <scope>NUCLEOTIDE SEQUENCE [LARGE SCALE GENOMIC DNA]</scope>
    <source>
        <strain evidence="1 2">UH-Slu-Lm8-n1</strain>
    </source>
</reference>
<organism evidence="1 2">
    <name type="scientific">Suillus luteus UH-Slu-Lm8-n1</name>
    <dbReference type="NCBI Taxonomy" id="930992"/>
    <lineage>
        <taxon>Eukaryota</taxon>
        <taxon>Fungi</taxon>
        <taxon>Dikarya</taxon>
        <taxon>Basidiomycota</taxon>
        <taxon>Agaricomycotina</taxon>
        <taxon>Agaricomycetes</taxon>
        <taxon>Agaricomycetidae</taxon>
        <taxon>Boletales</taxon>
        <taxon>Suillineae</taxon>
        <taxon>Suillaceae</taxon>
        <taxon>Suillus</taxon>
    </lineage>
</organism>
<dbReference type="AlphaFoldDB" id="A0A0D0AG51"/>
<dbReference type="OrthoDB" id="10619330at2759"/>
<dbReference type="HOGENOM" id="CLU_2135192_0_0_1"/>